<dbReference type="AlphaFoldDB" id="A0A381ZMQ1"/>
<name>A0A381ZMQ1_9ZZZZ</name>
<proteinExistence type="predicted"/>
<organism evidence="1">
    <name type="scientific">marine metagenome</name>
    <dbReference type="NCBI Taxonomy" id="408172"/>
    <lineage>
        <taxon>unclassified sequences</taxon>
        <taxon>metagenomes</taxon>
        <taxon>ecological metagenomes</taxon>
    </lineage>
</organism>
<evidence type="ECO:0000313" key="1">
    <source>
        <dbReference type="EMBL" id="SVA90017.1"/>
    </source>
</evidence>
<dbReference type="EMBL" id="UINC01021765">
    <property type="protein sequence ID" value="SVA90017.1"/>
    <property type="molecule type" value="Genomic_DNA"/>
</dbReference>
<accession>A0A381ZMQ1</accession>
<sequence length="38" mass="4253">MGSLKHIGFLFLGKTGLRTANAWSMAGLKQKTRVTFWV</sequence>
<gene>
    <name evidence="1" type="ORF">METZ01_LOCUS142871</name>
</gene>
<reference evidence="1" key="1">
    <citation type="submission" date="2018-05" db="EMBL/GenBank/DDBJ databases">
        <authorList>
            <person name="Lanie J.A."/>
            <person name="Ng W.-L."/>
            <person name="Kazmierczak K.M."/>
            <person name="Andrzejewski T.M."/>
            <person name="Davidsen T.M."/>
            <person name="Wayne K.J."/>
            <person name="Tettelin H."/>
            <person name="Glass J.I."/>
            <person name="Rusch D."/>
            <person name="Podicherti R."/>
            <person name="Tsui H.-C.T."/>
            <person name="Winkler M.E."/>
        </authorList>
    </citation>
    <scope>NUCLEOTIDE SEQUENCE</scope>
</reference>
<protein>
    <submittedName>
        <fullName evidence="1">Uncharacterized protein</fullName>
    </submittedName>
</protein>